<protein>
    <recommendedName>
        <fullName evidence="2">histidine kinase</fullName>
        <ecNumber evidence="2">2.7.13.3</ecNumber>
    </recommendedName>
</protein>
<dbReference type="SUPFAM" id="SSF55785">
    <property type="entry name" value="PYP-like sensor domain (PAS domain)"/>
    <property type="match status" value="1"/>
</dbReference>
<dbReference type="Pfam" id="PF02518">
    <property type="entry name" value="HATPase_c"/>
    <property type="match status" value="1"/>
</dbReference>
<dbReference type="InterPro" id="IPR000014">
    <property type="entry name" value="PAS"/>
</dbReference>
<sequence length="371" mass="41486">MASFPSAFFESFLQHAHQVFFVYDTVAERVSYVNPAYEQVLHGQCTQVNEELSGLLARVHLDDRDHAADCWRRWQVGRLLEPFELRLSGGEGEDQHFSITPHQLVGPEGQTQVGGMVEDITATKRMLWHADKYNSKKNTTLEILSHDLAGPFAMLQQMSDYFHEAMAPLQNPELLRMVEHMRVLCGDSVNLIRDFVDHEFLDSVNVELKRERVDLVEKLRLVLDQYQQGEPYVGKSFVFEVAQEPLYVELDQNKFMQVVNNLLSNALKFTPDGGTITVSVVNQAGQALVTVADTGIGIPEALQPTLFEKFTKARRPGLRGERSTGLGMSIIKTIVELHEGTISFESAEGEGTTFRIALPLPDAAVASSVPA</sequence>
<dbReference type="InterPro" id="IPR005467">
    <property type="entry name" value="His_kinase_dom"/>
</dbReference>
<dbReference type="CDD" id="cd00130">
    <property type="entry name" value="PAS"/>
    <property type="match status" value="1"/>
</dbReference>
<dbReference type="InterPro" id="IPR036097">
    <property type="entry name" value="HisK_dim/P_sf"/>
</dbReference>
<dbReference type="PANTHER" id="PTHR43711:SF31">
    <property type="entry name" value="HISTIDINE KINASE"/>
    <property type="match status" value="1"/>
</dbReference>
<dbReference type="Gene3D" id="3.30.565.10">
    <property type="entry name" value="Histidine kinase-like ATPase, C-terminal domain"/>
    <property type="match status" value="1"/>
</dbReference>
<keyword evidence="5" id="KW-0902">Two-component regulatory system</keyword>
<dbReference type="InterPro" id="IPR004358">
    <property type="entry name" value="Sig_transdc_His_kin-like_C"/>
</dbReference>
<dbReference type="RefSeq" id="WP_245127458.1">
    <property type="nucleotide sequence ID" value="NZ_CP095067.1"/>
</dbReference>
<name>A0ABY4GF91_9BACT</name>
<dbReference type="InterPro" id="IPR003594">
    <property type="entry name" value="HATPase_dom"/>
</dbReference>
<organism evidence="7 8">
    <name type="scientific">Hymenobacter volaticus</name>
    <dbReference type="NCBI Taxonomy" id="2932254"/>
    <lineage>
        <taxon>Bacteria</taxon>
        <taxon>Pseudomonadati</taxon>
        <taxon>Bacteroidota</taxon>
        <taxon>Cytophagia</taxon>
        <taxon>Cytophagales</taxon>
        <taxon>Hymenobacteraceae</taxon>
        <taxon>Hymenobacter</taxon>
    </lineage>
</organism>
<dbReference type="SMART" id="SM00387">
    <property type="entry name" value="HATPase_c"/>
    <property type="match status" value="1"/>
</dbReference>
<keyword evidence="3" id="KW-0808">Transferase</keyword>
<evidence type="ECO:0000259" key="6">
    <source>
        <dbReference type="PROSITE" id="PS50109"/>
    </source>
</evidence>
<evidence type="ECO:0000256" key="5">
    <source>
        <dbReference type="ARBA" id="ARBA00023012"/>
    </source>
</evidence>
<evidence type="ECO:0000256" key="3">
    <source>
        <dbReference type="ARBA" id="ARBA00022679"/>
    </source>
</evidence>
<feature type="domain" description="Histidine kinase" evidence="6">
    <location>
        <begin position="143"/>
        <end position="362"/>
    </location>
</feature>
<accession>A0ABY4GF91</accession>
<evidence type="ECO:0000313" key="8">
    <source>
        <dbReference type="Proteomes" id="UP000830401"/>
    </source>
</evidence>
<gene>
    <name evidence="7" type="ORF">MUN86_29350</name>
</gene>
<evidence type="ECO:0000313" key="7">
    <source>
        <dbReference type="EMBL" id="UOQ69612.1"/>
    </source>
</evidence>
<keyword evidence="8" id="KW-1185">Reference proteome</keyword>
<evidence type="ECO:0000256" key="2">
    <source>
        <dbReference type="ARBA" id="ARBA00012438"/>
    </source>
</evidence>
<dbReference type="GO" id="GO:0016301">
    <property type="term" value="F:kinase activity"/>
    <property type="evidence" value="ECO:0007669"/>
    <property type="project" value="UniProtKB-KW"/>
</dbReference>
<dbReference type="EMBL" id="CP095067">
    <property type="protein sequence ID" value="UOQ69612.1"/>
    <property type="molecule type" value="Genomic_DNA"/>
</dbReference>
<dbReference type="InterPro" id="IPR035965">
    <property type="entry name" value="PAS-like_dom_sf"/>
</dbReference>
<dbReference type="SUPFAM" id="SSF47384">
    <property type="entry name" value="Homodimeric domain of signal transducing histidine kinase"/>
    <property type="match status" value="1"/>
</dbReference>
<dbReference type="PRINTS" id="PR00344">
    <property type="entry name" value="BCTRLSENSOR"/>
</dbReference>
<dbReference type="Proteomes" id="UP000830401">
    <property type="component" value="Plasmid unnamed6"/>
</dbReference>
<geneLocation type="plasmid" evidence="7 8">
    <name>unnamed6</name>
</geneLocation>
<dbReference type="PANTHER" id="PTHR43711">
    <property type="entry name" value="TWO-COMPONENT HISTIDINE KINASE"/>
    <property type="match status" value="1"/>
</dbReference>
<dbReference type="PROSITE" id="PS50109">
    <property type="entry name" value="HIS_KIN"/>
    <property type="match status" value="1"/>
</dbReference>
<dbReference type="InterPro" id="IPR050736">
    <property type="entry name" value="Sensor_HK_Regulatory"/>
</dbReference>
<evidence type="ECO:0000256" key="4">
    <source>
        <dbReference type="ARBA" id="ARBA00022777"/>
    </source>
</evidence>
<dbReference type="EC" id="2.7.13.3" evidence="2"/>
<keyword evidence="7" id="KW-0614">Plasmid</keyword>
<reference evidence="7" key="1">
    <citation type="submission" date="2022-04" db="EMBL/GenBank/DDBJ databases">
        <title>Hymenobacter sp. isolated from the air.</title>
        <authorList>
            <person name="Won M."/>
            <person name="Lee C.-M."/>
            <person name="Woen H.-Y."/>
            <person name="Kwon S.-W."/>
        </authorList>
    </citation>
    <scope>NUCLEOTIDE SEQUENCE</scope>
    <source>
        <strain evidence="7">5420S-77</strain>
        <plasmid evidence="7">unnamed6</plasmid>
    </source>
</reference>
<comment type="catalytic activity">
    <reaction evidence="1">
        <text>ATP + protein L-histidine = ADP + protein N-phospho-L-histidine.</text>
        <dbReference type="EC" id="2.7.13.3"/>
    </reaction>
</comment>
<proteinExistence type="predicted"/>
<dbReference type="InterPro" id="IPR036890">
    <property type="entry name" value="HATPase_C_sf"/>
</dbReference>
<evidence type="ECO:0000256" key="1">
    <source>
        <dbReference type="ARBA" id="ARBA00000085"/>
    </source>
</evidence>
<dbReference type="Gene3D" id="3.30.450.20">
    <property type="entry name" value="PAS domain"/>
    <property type="match status" value="1"/>
</dbReference>
<dbReference type="SUPFAM" id="SSF55874">
    <property type="entry name" value="ATPase domain of HSP90 chaperone/DNA topoisomerase II/histidine kinase"/>
    <property type="match status" value="1"/>
</dbReference>
<keyword evidence="4 7" id="KW-0418">Kinase</keyword>